<dbReference type="Pfam" id="PF22725">
    <property type="entry name" value="GFO_IDH_MocA_C3"/>
    <property type="match status" value="1"/>
</dbReference>
<protein>
    <submittedName>
        <fullName evidence="3">Myo-inositol 2-dehydrogenase/D-chiro-inositol 1-dehydrogenase</fullName>
    </submittedName>
</protein>
<dbReference type="PANTHER" id="PTHR43377">
    <property type="entry name" value="BILIVERDIN REDUCTASE A"/>
    <property type="match status" value="1"/>
</dbReference>
<dbReference type="Pfam" id="PF01408">
    <property type="entry name" value="GFO_IDH_MocA"/>
    <property type="match status" value="1"/>
</dbReference>
<dbReference type="Gene3D" id="3.40.50.720">
    <property type="entry name" value="NAD(P)-binding Rossmann-like Domain"/>
    <property type="match status" value="1"/>
</dbReference>
<dbReference type="SUPFAM" id="SSF51735">
    <property type="entry name" value="NAD(P)-binding Rossmann-fold domains"/>
    <property type="match status" value="1"/>
</dbReference>
<dbReference type="EMBL" id="SNWQ01000002">
    <property type="protein sequence ID" value="TDO52606.1"/>
    <property type="molecule type" value="Genomic_DNA"/>
</dbReference>
<organism evidence="3 4">
    <name type="scientific">Kribbella caucasensis</name>
    <dbReference type="NCBI Taxonomy" id="2512215"/>
    <lineage>
        <taxon>Bacteria</taxon>
        <taxon>Bacillati</taxon>
        <taxon>Actinomycetota</taxon>
        <taxon>Actinomycetes</taxon>
        <taxon>Propionibacteriales</taxon>
        <taxon>Kribbellaceae</taxon>
        <taxon>Kribbella</taxon>
    </lineage>
</organism>
<feature type="domain" description="Gfo/Idh/MocA-like oxidoreductase N-terminal" evidence="1">
    <location>
        <begin position="10"/>
        <end position="120"/>
    </location>
</feature>
<comment type="caution">
    <text evidence="3">The sequence shown here is derived from an EMBL/GenBank/DDBJ whole genome shotgun (WGS) entry which is preliminary data.</text>
</comment>
<dbReference type="SUPFAM" id="SSF55347">
    <property type="entry name" value="Glyceraldehyde-3-phosphate dehydrogenase-like, C-terminal domain"/>
    <property type="match status" value="1"/>
</dbReference>
<evidence type="ECO:0000259" key="2">
    <source>
        <dbReference type="Pfam" id="PF22725"/>
    </source>
</evidence>
<dbReference type="InterPro" id="IPR036291">
    <property type="entry name" value="NAD(P)-bd_dom_sf"/>
</dbReference>
<keyword evidence="4" id="KW-1185">Reference proteome</keyword>
<dbReference type="PANTHER" id="PTHR43377:SF1">
    <property type="entry name" value="BILIVERDIN REDUCTASE A"/>
    <property type="match status" value="1"/>
</dbReference>
<dbReference type="OrthoDB" id="256869at2"/>
<dbReference type="InterPro" id="IPR055170">
    <property type="entry name" value="GFO_IDH_MocA-like_dom"/>
</dbReference>
<dbReference type="InterPro" id="IPR051450">
    <property type="entry name" value="Gfo/Idh/MocA_Oxidoreductases"/>
</dbReference>
<evidence type="ECO:0000259" key="1">
    <source>
        <dbReference type="Pfam" id="PF01408"/>
    </source>
</evidence>
<evidence type="ECO:0000313" key="3">
    <source>
        <dbReference type="EMBL" id="TDO52606.1"/>
    </source>
</evidence>
<accession>A0A4R6KNM3</accession>
<dbReference type="GO" id="GO:0000166">
    <property type="term" value="F:nucleotide binding"/>
    <property type="evidence" value="ECO:0007669"/>
    <property type="project" value="InterPro"/>
</dbReference>
<gene>
    <name evidence="3" type="ORF">EV643_102445</name>
</gene>
<name>A0A4R6KNM3_9ACTN</name>
<evidence type="ECO:0000313" key="4">
    <source>
        <dbReference type="Proteomes" id="UP000295388"/>
    </source>
</evidence>
<sequence length="349" mass="35926">MSETDLTGLTVGLIGAGNIAHVHVAAWKALGARVLVHSHAGAAELAARYGLEAVDSLDAVFAGVDFVDIVTPSATHKELALAAIKAGRDVICEKPLTLTATESHELSAAAEAAGVQIYPAHVVRFFPAYKAAYDAVRAGRIGEVAVARFFRQASSPAGSGWYRDVARSGGVIMDLMVHDLDQARWICGEVTSVYAVQSPPTVDGISPVNVAAHVTLTHASGAISHLRATWGATGTQFKSGFAIAGSTGVLEYSSAEDTGYAEELMDGGSGGDLLIPSSTLGESPYLTQLRELAAALRGGPAPRVVAADGAAAVYLAEAARESMASGLAIDMTALIPSLSHRPDPAGVTR</sequence>
<dbReference type="Proteomes" id="UP000295388">
    <property type="component" value="Unassembled WGS sequence"/>
</dbReference>
<feature type="domain" description="GFO/IDH/MocA-like oxidoreductase" evidence="2">
    <location>
        <begin position="129"/>
        <end position="250"/>
    </location>
</feature>
<reference evidence="3 4" key="1">
    <citation type="submission" date="2019-03" db="EMBL/GenBank/DDBJ databases">
        <title>Genomic Encyclopedia of Type Strains, Phase III (KMG-III): the genomes of soil and plant-associated and newly described type strains.</title>
        <authorList>
            <person name="Whitman W."/>
        </authorList>
    </citation>
    <scope>NUCLEOTIDE SEQUENCE [LARGE SCALE GENOMIC DNA]</scope>
    <source>
        <strain evidence="3 4">VKM Ac-2527</strain>
    </source>
</reference>
<dbReference type="RefSeq" id="WP_133799011.1">
    <property type="nucleotide sequence ID" value="NZ_SNWQ01000002.1"/>
</dbReference>
<dbReference type="InterPro" id="IPR000683">
    <property type="entry name" value="Gfo/Idh/MocA-like_OxRdtase_N"/>
</dbReference>
<proteinExistence type="predicted"/>
<dbReference type="AlphaFoldDB" id="A0A4R6KNM3"/>
<dbReference type="Gene3D" id="3.30.360.10">
    <property type="entry name" value="Dihydrodipicolinate Reductase, domain 2"/>
    <property type="match status" value="1"/>
</dbReference>